<feature type="signal peptide" evidence="1">
    <location>
        <begin position="1"/>
        <end position="19"/>
    </location>
</feature>
<organism evidence="2">
    <name type="scientific">Anopheles darlingi</name>
    <name type="common">Mosquito</name>
    <dbReference type="NCBI Taxonomy" id="43151"/>
    <lineage>
        <taxon>Eukaryota</taxon>
        <taxon>Metazoa</taxon>
        <taxon>Ecdysozoa</taxon>
        <taxon>Arthropoda</taxon>
        <taxon>Hexapoda</taxon>
        <taxon>Insecta</taxon>
        <taxon>Pterygota</taxon>
        <taxon>Neoptera</taxon>
        <taxon>Endopterygota</taxon>
        <taxon>Diptera</taxon>
        <taxon>Nematocera</taxon>
        <taxon>Culicoidea</taxon>
        <taxon>Culicidae</taxon>
        <taxon>Anophelinae</taxon>
        <taxon>Anopheles</taxon>
    </lineage>
</organism>
<feature type="chain" id="PRO_5014979909" evidence="1">
    <location>
        <begin position="20"/>
        <end position="80"/>
    </location>
</feature>
<keyword evidence="1" id="KW-0732">Signal</keyword>
<proteinExistence type="predicted"/>
<reference evidence="2" key="1">
    <citation type="submission" date="2018-01" db="EMBL/GenBank/DDBJ databases">
        <title>An insight into the sialome of Amazonian anophelines.</title>
        <authorList>
            <person name="Ribeiro J.M."/>
            <person name="Scarpassa V."/>
            <person name="Calvo E."/>
        </authorList>
    </citation>
    <scope>NUCLEOTIDE SEQUENCE</scope>
</reference>
<dbReference type="EMBL" id="GGFL01013137">
    <property type="protein sequence ID" value="MBW77315.1"/>
    <property type="molecule type" value="Transcribed_RNA"/>
</dbReference>
<evidence type="ECO:0000256" key="1">
    <source>
        <dbReference type="SAM" id="SignalP"/>
    </source>
</evidence>
<sequence>MSRMCVPLVGCWPLGVIFADRWPFMAGCPGTGPGLHILTTDPIRSDDLPSAVHLCNRVTGHDGTLATVVRFDDVSFRLNR</sequence>
<dbReference type="AlphaFoldDB" id="A0A2M4DIG4"/>
<accession>A0A2M4DIG4</accession>
<protein>
    <submittedName>
        <fullName evidence="2">Putative secreted protein</fullName>
    </submittedName>
</protein>
<evidence type="ECO:0000313" key="2">
    <source>
        <dbReference type="EMBL" id="MBW77315.1"/>
    </source>
</evidence>
<name>A0A2M4DIG4_ANODA</name>